<keyword evidence="5" id="KW-0677">Repeat</keyword>
<evidence type="ECO:0000313" key="20">
    <source>
        <dbReference type="Ensembl" id="ENSXETP00000102708"/>
    </source>
</evidence>
<evidence type="ECO:0000256" key="17">
    <source>
        <dbReference type="SAM" id="Phobius"/>
    </source>
</evidence>
<dbReference type="Pfam" id="PF00020">
    <property type="entry name" value="TNFR_c6"/>
    <property type="match status" value="1"/>
</dbReference>
<keyword evidence="11" id="KW-0325">Glycoprotein</keyword>
<evidence type="ECO:0000256" key="12">
    <source>
        <dbReference type="ARBA" id="ARBA00031089"/>
    </source>
</evidence>
<dbReference type="GO" id="GO:0051240">
    <property type="term" value="P:positive regulation of multicellular organismal process"/>
    <property type="evidence" value="ECO:0007669"/>
    <property type="project" value="UniProtKB-ARBA"/>
</dbReference>
<evidence type="ECO:0000256" key="10">
    <source>
        <dbReference type="ARBA" id="ARBA00023170"/>
    </source>
</evidence>
<feature type="transmembrane region" description="Helical" evidence="17">
    <location>
        <begin position="211"/>
        <end position="231"/>
    </location>
</feature>
<dbReference type="GO" id="GO:0006952">
    <property type="term" value="P:defense response"/>
    <property type="evidence" value="ECO:0007669"/>
    <property type="project" value="UniProtKB-ARBA"/>
</dbReference>
<evidence type="ECO:0000256" key="8">
    <source>
        <dbReference type="ARBA" id="ARBA00023136"/>
    </source>
</evidence>
<dbReference type="GO" id="GO:0016020">
    <property type="term" value="C:membrane"/>
    <property type="evidence" value="ECO:0007669"/>
    <property type="project" value="UniProtKB-SubCell"/>
</dbReference>
<comment type="subcellular location">
    <subcellularLocation>
        <location evidence="1">Membrane</location>
        <topology evidence="1">Single-pass type I membrane protein</topology>
    </subcellularLocation>
</comment>
<dbReference type="Gene3D" id="2.10.50.10">
    <property type="entry name" value="Tumor Necrosis Factor Receptor, subunit A, domain 2"/>
    <property type="match status" value="3"/>
</dbReference>
<keyword evidence="9 15" id="KW-1015">Disulfide bond</keyword>
<dbReference type="SMART" id="SM00208">
    <property type="entry name" value="TNFR"/>
    <property type="match status" value="3"/>
</dbReference>
<dbReference type="GO" id="GO:0010557">
    <property type="term" value="P:positive regulation of macromolecule biosynthetic process"/>
    <property type="evidence" value="ECO:0007669"/>
    <property type="project" value="UniProtKB-ARBA"/>
</dbReference>
<dbReference type="GO" id="GO:0002376">
    <property type="term" value="P:immune system process"/>
    <property type="evidence" value="ECO:0007669"/>
    <property type="project" value="UniProtKB-KW"/>
</dbReference>
<dbReference type="GO" id="GO:0006874">
    <property type="term" value="P:intracellular calcium ion homeostasis"/>
    <property type="evidence" value="ECO:0007669"/>
    <property type="project" value="UniProtKB-ARBA"/>
</dbReference>
<evidence type="ECO:0000256" key="15">
    <source>
        <dbReference type="PROSITE-ProRule" id="PRU00206"/>
    </source>
</evidence>
<organism evidence="20">
    <name type="scientific">Xenopus tropicalis</name>
    <name type="common">Western clawed frog</name>
    <name type="synonym">Silurana tropicalis</name>
    <dbReference type="NCBI Taxonomy" id="8364"/>
    <lineage>
        <taxon>Eukaryota</taxon>
        <taxon>Metazoa</taxon>
        <taxon>Chordata</taxon>
        <taxon>Craniata</taxon>
        <taxon>Vertebrata</taxon>
        <taxon>Euteleostomi</taxon>
        <taxon>Amphibia</taxon>
        <taxon>Batrachia</taxon>
        <taxon>Anura</taxon>
        <taxon>Pipoidea</taxon>
        <taxon>Pipidae</taxon>
        <taxon>Xenopodinae</taxon>
        <taxon>Xenopus</taxon>
        <taxon>Silurana</taxon>
    </lineage>
</organism>
<reference evidence="20" key="1">
    <citation type="journal article" date="2010" name="Science">
        <title>The genome of the Western clawed frog Xenopus tropicalis.</title>
        <authorList>
            <person name="Hellsten U."/>
            <person name="Harland R.M."/>
            <person name="Gilchrist M.J."/>
            <person name="Hendrix D."/>
            <person name="Jurka J."/>
            <person name="Kapitonov V."/>
            <person name="Ovcharenko I."/>
            <person name="Putnam N.H."/>
            <person name="Shu S."/>
            <person name="Taher L."/>
            <person name="Blitz I.L."/>
            <person name="Blumberg B."/>
            <person name="Dichmann D.S."/>
            <person name="Dubchak I."/>
            <person name="Amaya E."/>
            <person name="Detter J.C."/>
            <person name="Fletcher R."/>
            <person name="Gerhard D.S."/>
            <person name="Goodstein D."/>
            <person name="Graves T."/>
            <person name="Grigoriev I.V."/>
            <person name="Grimwood J."/>
            <person name="Kawashima T."/>
            <person name="Lindquist E."/>
            <person name="Lucas S.M."/>
            <person name="Mead P.E."/>
            <person name="Mitros T."/>
            <person name="Ogino H."/>
            <person name="Ohta Y."/>
            <person name="Poliakov A.V."/>
            <person name="Pollet N."/>
            <person name="Robert J."/>
            <person name="Salamov A."/>
            <person name="Sater A.K."/>
            <person name="Schmutz J."/>
            <person name="Terry A."/>
            <person name="Vize P.D."/>
            <person name="Warren W.C."/>
            <person name="Wells D."/>
            <person name="Wills A."/>
            <person name="Wilson R.K."/>
            <person name="Zimmerman L.B."/>
            <person name="Zorn A.M."/>
            <person name="Grainger R."/>
            <person name="Grammer T."/>
            <person name="Khokha M.K."/>
            <person name="Richardson P.M."/>
            <person name="Rokhsar D.S."/>
        </authorList>
    </citation>
    <scope>NUCLEOTIDE SEQUENCE [LARGE SCALE GENOMIC DNA]</scope>
    <source>
        <strain evidence="20">Nigerian</strain>
    </source>
</reference>
<evidence type="ECO:0000256" key="18">
    <source>
        <dbReference type="SAM" id="SignalP"/>
    </source>
</evidence>
<dbReference type="Bgee" id="ENSXETG00000033362">
    <property type="expression patterns" value="Expressed in liver and 6 other cell types or tissues"/>
</dbReference>
<dbReference type="GeneTree" id="ENSGT00940000161464"/>
<dbReference type="InterPro" id="IPR052135">
    <property type="entry name" value="TNFRSF5"/>
</dbReference>
<reference evidence="20" key="2">
    <citation type="submission" date="2021-03" db="UniProtKB">
        <authorList>
            <consortium name="Ensembl"/>
        </authorList>
    </citation>
    <scope>IDENTIFICATION</scope>
</reference>
<feature type="disulfide bond" evidence="15">
    <location>
        <begin position="35"/>
        <end position="48"/>
    </location>
</feature>
<dbReference type="PROSITE" id="PS00652">
    <property type="entry name" value="TNFR_NGFR_1"/>
    <property type="match status" value="1"/>
</dbReference>
<proteinExistence type="predicted"/>
<comment type="caution">
    <text evidence="15">Lacks conserved residue(s) required for the propagation of feature annotation.</text>
</comment>
<dbReference type="GO" id="GO:0051094">
    <property type="term" value="P:positive regulation of developmental process"/>
    <property type="evidence" value="ECO:0007669"/>
    <property type="project" value="UniProtKB-ARBA"/>
</dbReference>
<evidence type="ECO:0000256" key="16">
    <source>
        <dbReference type="SAM" id="MobiDB-lite"/>
    </source>
</evidence>
<keyword evidence="6" id="KW-0391">Immunity</keyword>
<evidence type="ECO:0000256" key="6">
    <source>
        <dbReference type="ARBA" id="ARBA00022859"/>
    </source>
</evidence>
<evidence type="ECO:0000256" key="3">
    <source>
        <dbReference type="ARBA" id="ARBA00022692"/>
    </source>
</evidence>
<feature type="repeat" description="TNFR-Cys" evidence="15">
    <location>
        <begin position="22"/>
        <end position="56"/>
    </location>
</feature>
<feature type="compositionally biased region" description="Acidic residues" evidence="16">
    <location>
        <begin position="259"/>
        <end position="269"/>
    </location>
</feature>
<gene>
    <name evidence="20" type="primary">cd40</name>
</gene>
<evidence type="ECO:0000259" key="19">
    <source>
        <dbReference type="PROSITE" id="PS50050"/>
    </source>
</evidence>
<dbReference type="AlphaFoldDB" id="A0A803J4D9"/>
<feature type="chain" id="PRO_5031017415" description="Tumor necrosis factor receptor superfamily member 5" evidence="18">
    <location>
        <begin position="21"/>
        <end position="299"/>
    </location>
</feature>
<dbReference type="InParanoid" id="A0A803J4D9"/>
<dbReference type="Ensembl" id="ENSXETT00000119633">
    <property type="protein sequence ID" value="ENSXETP00000102708"/>
    <property type="gene ID" value="ENSXETG00000033362"/>
</dbReference>
<evidence type="ECO:0000256" key="7">
    <source>
        <dbReference type="ARBA" id="ARBA00022989"/>
    </source>
</evidence>
<feature type="signal peptide" evidence="18">
    <location>
        <begin position="1"/>
        <end position="20"/>
    </location>
</feature>
<evidence type="ECO:0000256" key="1">
    <source>
        <dbReference type="ARBA" id="ARBA00004479"/>
    </source>
</evidence>
<evidence type="ECO:0000256" key="11">
    <source>
        <dbReference type="ARBA" id="ARBA00023180"/>
    </source>
</evidence>
<keyword evidence="3 17" id="KW-0812">Transmembrane</keyword>
<dbReference type="PROSITE" id="PS50050">
    <property type="entry name" value="TNFR_NGFR_2"/>
    <property type="match status" value="1"/>
</dbReference>
<keyword evidence="4 18" id="KW-0732">Signal</keyword>
<dbReference type="InterPro" id="IPR001368">
    <property type="entry name" value="TNFR/NGFR_Cys_rich_reg"/>
</dbReference>
<feature type="region of interest" description="Disordered" evidence="16">
    <location>
        <begin position="252"/>
        <end position="277"/>
    </location>
</feature>
<feature type="domain" description="TNFR-Cys" evidence="19">
    <location>
        <begin position="22"/>
        <end position="56"/>
    </location>
</feature>
<dbReference type="GO" id="GO:0010468">
    <property type="term" value="P:regulation of gene expression"/>
    <property type="evidence" value="ECO:0007669"/>
    <property type="project" value="UniProtKB-ARBA"/>
</dbReference>
<name>A0A803J4D9_XENTR</name>
<dbReference type="PANTHER" id="PTHR46875">
    <property type="entry name" value="TUMOR NECROSIS FACTOR RECEPTOR SUPERFAMILY MEMBER 5"/>
    <property type="match status" value="1"/>
</dbReference>
<dbReference type="FunFam" id="2.10.50.10:FF:000041">
    <property type="entry name" value="Tumor necrosis factor receptor superfamily member 5"/>
    <property type="match status" value="1"/>
</dbReference>
<dbReference type="GO" id="GO:0045935">
    <property type="term" value="P:positive regulation of nucleobase-containing compound metabolic process"/>
    <property type="evidence" value="ECO:0007669"/>
    <property type="project" value="UniProtKB-ARBA"/>
</dbReference>
<comment type="function">
    <text evidence="14">Receptor for TNFSF5/CD40LG. Transduces TRAF6- and MAP3K8-mediated signals that activate ERK in macrophages and B cells, leading to induction of immunoglobulin secretion.</text>
</comment>
<accession>A0A803J4D9</accession>
<evidence type="ECO:0000256" key="14">
    <source>
        <dbReference type="ARBA" id="ARBA00045871"/>
    </source>
</evidence>
<dbReference type="GO" id="GO:0023035">
    <property type="term" value="P:CD40 signaling pathway"/>
    <property type="evidence" value="ECO:0007669"/>
    <property type="project" value="UniProtKB-ARBA"/>
</dbReference>
<dbReference type="SUPFAM" id="SSF57586">
    <property type="entry name" value="TNF receptor-like"/>
    <property type="match status" value="3"/>
</dbReference>
<keyword evidence="10" id="KW-0675">Receptor</keyword>
<sequence length="299" mass="33468">MRFLLLFLLLLLSCSHKGVALTCKNTEYLRDGKCCSLCSPGKKVSQECDAQIDTVCENCRSGEFQDKWNRETSCHQHAYCDPNAGKKEVTKGTAERNVECLCQIDRHCSGPTCEICLKNTPCSPGNGVTQTATSTSDTQCSPCAEGTFSNTTSYNDPCISWKSKTLVRTFQNMQCSFLFSPKSCGNEESELFPGNSTSDKVCRMKPQRSHIWIIVLSLIFVVLITMALCFVSKKYGIFQRKKEKQQFQEPVKLKRIPIEDNDPEADPMEDCYSLPDTTAQGLPVAQEQGKDSHMSQEEQ</sequence>
<evidence type="ECO:0000256" key="13">
    <source>
        <dbReference type="ARBA" id="ARBA00032719"/>
    </source>
</evidence>
<evidence type="ECO:0000256" key="2">
    <source>
        <dbReference type="ARBA" id="ARBA00015766"/>
    </source>
</evidence>
<evidence type="ECO:0000256" key="9">
    <source>
        <dbReference type="ARBA" id="ARBA00023157"/>
    </source>
</evidence>
<feature type="disulfide bond" evidence="15">
    <location>
        <begin position="38"/>
        <end position="56"/>
    </location>
</feature>
<evidence type="ECO:0000256" key="4">
    <source>
        <dbReference type="ARBA" id="ARBA00022729"/>
    </source>
</evidence>
<dbReference type="FunCoup" id="A0A803J4D9">
    <property type="interactions" value="555"/>
</dbReference>
<keyword evidence="7 17" id="KW-1133">Transmembrane helix</keyword>
<evidence type="ECO:0000256" key="5">
    <source>
        <dbReference type="ARBA" id="ARBA00022737"/>
    </source>
</evidence>
<protein>
    <recommendedName>
        <fullName evidence="2">Tumor necrosis factor receptor superfamily member 5</fullName>
    </recommendedName>
    <alternativeName>
        <fullName evidence="12">B-cell surface antigen CD40</fullName>
    </alternativeName>
    <alternativeName>
        <fullName evidence="13">CD40L receptor</fullName>
    </alternativeName>
</protein>
<dbReference type="PANTHER" id="PTHR46875:SF1">
    <property type="entry name" value="TUMOR NECROSIS FACTOR RECEPTOR SUPERFAMILY MEMBER 5"/>
    <property type="match status" value="1"/>
</dbReference>
<keyword evidence="8 17" id="KW-0472">Membrane</keyword>